<feature type="signal peptide" evidence="1">
    <location>
        <begin position="1"/>
        <end position="27"/>
    </location>
</feature>
<dbReference type="PANTHER" id="PTHR32305:SF15">
    <property type="entry name" value="PROTEIN RHSA-RELATED"/>
    <property type="match status" value="1"/>
</dbReference>
<proteinExistence type="predicted"/>
<evidence type="ECO:0000256" key="1">
    <source>
        <dbReference type="SAM" id="SignalP"/>
    </source>
</evidence>
<dbReference type="InterPro" id="IPR022385">
    <property type="entry name" value="Rhs_assc_core"/>
</dbReference>
<dbReference type="NCBIfam" id="TIGR03696">
    <property type="entry name" value="Rhs_assc_core"/>
    <property type="match status" value="1"/>
</dbReference>
<organism evidence="3">
    <name type="scientific">Prevotella sp. GTC17262</name>
    <dbReference type="NCBI Taxonomy" id="3236797"/>
    <lineage>
        <taxon>Bacteria</taxon>
        <taxon>Pseudomonadati</taxon>
        <taxon>Bacteroidota</taxon>
        <taxon>Bacteroidia</taxon>
        <taxon>Bacteroidales</taxon>
        <taxon>Prevotellaceae</taxon>
        <taxon>Prevotella</taxon>
    </lineage>
</organism>
<name>A0AB33JLA9_9BACT</name>
<protein>
    <recommendedName>
        <fullName evidence="2">DUF6443 domain-containing protein</fullName>
    </recommendedName>
</protein>
<dbReference type="PANTHER" id="PTHR32305">
    <property type="match status" value="1"/>
</dbReference>
<feature type="chain" id="PRO_5044308580" description="DUF6443 domain-containing protein" evidence="1">
    <location>
        <begin position="28"/>
        <end position="1303"/>
    </location>
</feature>
<dbReference type="Gene3D" id="2.180.10.10">
    <property type="entry name" value="RHS repeat-associated core"/>
    <property type="match status" value="1"/>
</dbReference>
<dbReference type="InterPro" id="IPR045619">
    <property type="entry name" value="DUF6443"/>
</dbReference>
<dbReference type="Gene3D" id="2.60.40.2700">
    <property type="match status" value="1"/>
</dbReference>
<gene>
    <name evidence="3" type="ORF">GTC17262_11210</name>
</gene>
<feature type="domain" description="DUF6443" evidence="2">
    <location>
        <begin position="238"/>
        <end position="357"/>
    </location>
</feature>
<dbReference type="Pfam" id="PF20041">
    <property type="entry name" value="DUF6443"/>
    <property type="match status" value="1"/>
</dbReference>
<keyword evidence="1" id="KW-0732">Signal</keyword>
<dbReference type="EMBL" id="AP035789">
    <property type="protein sequence ID" value="BFO80930.1"/>
    <property type="molecule type" value="Genomic_DNA"/>
</dbReference>
<evidence type="ECO:0000313" key="3">
    <source>
        <dbReference type="EMBL" id="BFO80930.1"/>
    </source>
</evidence>
<accession>A0AB33JLA9</accession>
<dbReference type="InterPro" id="IPR050708">
    <property type="entry name" value="T6SS_VgrG/RHS"/>
</dbReference>
<sequence length="1303" mass="146654">MRKKTYKLLRKTGLLVFCLLGTIHTGAQPKLSIFPPRVTISEFGQTIKLRVSGQKVQDYSIEGYDPIFTVKYLDNRHTVEITYNVSASQSSQVVADDEYDVTELYFYDRNDMNSMALICKYPISHIVKKGLEGGRIECGESLVETGNSPGVLASAAPASHGNGTYNYQWQESIDGSVWNAISGATGTAYRCPSLSDTRYYRRSVKSGNVVAYSNTVKIEVVDMLNIPLNNENYILTRTMLNPSGTAYTDKIEYFDRLGRPVETVLRECSPTKQDIVTYQDYDGAGRKNKVWLPVPVAGAGEYSEFSAVQNAANSFYLDSKAYQETIHEASTLNRVLKQFGAGQAWQHMDRAVKSQYLTNTASGSLACMQFAVQVDNTSILNKGLYANGTLFVTQVTDEDKHISYEFKDKQEQVVLKRTVDGSQLHDTYFVYDDFGQLRYVLPPSAADLLTARNVSWNTANSQAIRDYAYYYQYDERGNCTLKKLPGCEPLKMVYDRADRMVFSQDGNAREKGCWAFSLYDALGRPTVTGMWKTATAPTVTDVVVRTEYTGTGALGGYTANLSLPASATLHTVNYYDSYDFVNLLPASEKSRMQIQTVSGYGTAFPSNAAPNARGLLTGTRIWQLGSTVQYTVSALYYDSRGRVAQSHTSNHLGGFEDEYFSYTFTGKVLNRRHVHSAAGKTTQTEVYGYAYDHAERLLTVTHWLNSNTPVVIVTNTYDEIGRLKSRQIPVETSVYTYNVRSWLTQITGSRFRETLAYNETIGDLTPSTPCYGGNISSMKWQTGSGQTEHGYRFAYDGAGRLTKALYGEGTAITANNKYNEIATYDKMGNITALHRQGKTDNGFGLIDKLTYSYSGNQLVKVSDASGAPMAYYGAFHFVDGVDMGKEYVYDANGNITQDYNKKISKIEYNSVNLPSKLQFSYGHLAEYAYDATGRKLRVTYTTSKTNLLVPMGNIVPPQATNVATTLKTDYCGNMIYDNGKLARILIDGGYITLTGNAPVYHYYLQDHLGNNRVVVQDNGTVEQVNHYYPFGGLFGESTGGSTQPYKYNGKELDRMHGLDWYDYGARHYDAMLGRWMCMDPLAEKYYDVTPYGYCHETPVNRVDKDGKDDYYTYDGKFAFRDNKDTDEIMIFDFNYNLKQMTGAEWLPQKYKPIKDVVLSAEAYSRIFTDVLNRYPGSHLDRLYNGEISVVVSPNSWDPEDEYNTTEADFSVGGLTNATTSILRDGSIQVTAYVSYLGLDDNRELFSTVSNIYNLLNRHEYRGHGVMRLSDHYEVYQLQFNDPSWEKATDEFKRRMQKESEQYK</sequence>
<evidence type="ECO:0000259" key="2">
    <source>
        <dbReference type="Pfam" id="PF20041"/>
    </source>
</evidence>
<reference evidence="3" key="1">
    <citation type="submission" date="2024-07" db="EMBL/GenBank/DDBJ databases">
        <title>Complete genome sequence of Prevotella sp. YM-2024 GTC17262.</title>
        <authorList>
            <person name="Hayashi M."/>
            <person name="Muto Y."/>
            <person name="Tanaka K."/>
            <person name="Niwa H."/>
        </authorList>
    </citation>
    <scope>NUCLEOTIDE SEQUENCE</scope>
    <source>
        <strain evidence="3">GTC17262</strain>
    </source>
</reference>